<organism evidence="2 3">
    <name type="scientific">Candidatus Kapaibacterium thiocyanatum</name>
    <dbReference type="NCBI Taxonomy" id="1895771"/>
    <lineage>
        <taxon>Bacteria</taxon>
        <taxon>Pseudomonadati</taxon>
        <taxon>Candidatus Kapaibacteriota</taxon>
        <taxon>Candidatus Kapaibacteriia</taxon>
        <taxon>Candidatus Kapaibacteriales</taxon>
        <taxon>Candidatus Kapaibacteriaceae</taxon>
        <taxon>Candidatus Kapaibacterium</taxon>
    </lineage>
</organism>
<dbReference type="EMBL" id="MKVH01000021">
    <property type="protein sequence ID" value="OJX57666.1"/>
    <property type="molecule type" value="Genomic_DNA"/>
</dbReference>
<dbReference type="AlphaFoldDB" id="A0A1M3KYV1"/>
<evidence type="ECO:0000313" key="2">
    <source>
        <dbReference type="EMBL" id="OJX57666.1"/>
    </source>
</evidence>
<dbReference type="Proteomes" id="UP000184233">
    <property type="component" value="Unassembled WGS sequence"/>
</dbReference>
<accession>A0A1M3KYV1</accession>
<evidence type="ECO:0000256" key="1">
    <source>
        <dbReference type="SAM" id="Phobius"/>
    </source>
</evidence>
<reference evidence="2 3" key="1">
    <citation type="submission" date="2016-09" db="EMBL/GenBank/DDBJ databases">
        <title>Genome-resolved meta-omics ties microbial dynamics to process performance in biotechnology for thiocyanate degradation.</title>
        <authorList>
            <person name="Kantor R.S."/>
            <person name="Huddy R.J."/>
            <person name="Iyer R."/>
            <person name="Thomas B.C."/>
            <person name="Brown C.T."/>
            <person name="Anantharaman K."/>
            <person name="Tringe S."/>
            <person name="Hettich R.L."/>
            <person name="Harrison S.T."/>
            <person name="Banfield J.F."/>
        </authorList>
    </citation>
    <scope>NUCLEOTIDE SEQUENCE [LARGE SCALE GENOMIC DNA]</scope>
    <source>
        <strain evidence="2">59-99</strain>
    </source>
</reference>
<keyword evidence="1" id="KW-1133">Transmembrane helix</keyword>
<keyword evidence="1" id="KW-0812">Transmembrane</keyword>
<sequence length="197" mass="22566">MRQDDSPHFSVVVDDNMDRQQWYRFNDEHLSSSTDFLSIVHEFHGLVRYLMDHDLILVSTDILVPDIRIEAYTPHPIHGAPRRFFDACVYLRQQSRILPSGEVIRYELYIALPSLDQYIDDGFRTRHQVEYDSMAQRAIGAERHAKEAHQITIGLAILSLAASIAAVLTSLFASTTITTTSPLDVRVYDKAPVHRSR</sequence>
<comment type="caution">
    <text evidence="2">The sequence shown here is derived from an EMBL/GenBank/DDBJ whole genome shotgun (WGS) entry which is preliminary data.</text>
</comment>
<keyword evidence="1" id="KW-0472">Membrane</keyword>
<evidence type="ECO:0000313" key="3">
    <source>
        <dbReference type="Proteomes" id="UP000184233"/>
    </source>
</evidence>
<name>A0A1M3KYV1_9BACT</name>
<protein>
    <submittedName>
        <fullName evidence="2">Uncharacterized protein</fullName>
    </submittedName>
</protein>
<proteinExistence type="predicted"/>
<feature type="transmembrane region" description="Helical" evidence="1">
    <location>
        <begin position="153"/>
        <end position="173"/>
    </location>
</feature>
<gene>
    <name evidence="2" type="ORF">BGO89_06760</name>
</gene>